<dbReference type="InterPro" id="IPR023753">
    <property type="entry name" value="FAD/NAD-binding_dom"/>
</dbReference>
<feature type="domain" description="FAD/NAD(P)-binding" evidence="9">
    <location>
        <begin position="15"/>
        <end position="337"/>
    </location>
</feature>
<dbReference type="SUPFAM" id="SSF51905">
    <property type="entry name" value="FAD/NAD(P)-binding domain"/>
    <property type="match status" value="1"/>
</dbReference>
<evidence type="ECO:0000256" key="8">
    <source>
        <dbReference type="SAM" id="Phobius"/>
    </source>
</evidence>
<dbReference type="PANTHER" id="PTHR43706">
    <property type="entry name" value="NADH DEHYDROGENASE"/>
    <property type="match status" value="1"/>
</dbReference>
<organism evidence="10 11">
    <name type="scientific">Conexibacter arvalis</name>
    <dbReference type="NCBI Taxonomy" id="912552"/>
    <lineage>
        <taxon>Bacteria</taxon>
        <taxon>Bacillati</taxon>
        <taxon>Actinomycetota</taxon>
        <taxon>Thermoleophilia</taxon>
        <taxon>Solirubrobacterales</taxon>
        <taxon>Conexibacteraceae</taxon>
        <taxon>Conexibacter</taxon>
    </lineage>
</organism>
<comment type="similarity">
    <text evidence="1">Belongs to the NADH dehydrogenase family.</text>
</comment>
<evidence type="ECO:0000256" key="5">
    <source>
        <dbReference type="ARBA" id="ARBA00023002"/>
    </source>
</evidence>
<evidence type="ECO:0000256" key="6">
    <source>
        <dbReference type="ARBA" id="ARBA00023027"/>
    </source>
</evidence>
<sequence length="448" mass="48982">MGWTSKDNDERRRHRVVIVGGGFGGVRAAKALRRLPVDVTLIDRNNHHLFQPLLYQVATGMLSPGQIAPAMRSLFRGQDNVRVLMGDVHGFDLEQRVVQVAGQHELEVPYDTLIVAAGATHSYFGHDEWAPDAPGMKTLDDANRVRSRILLAFEQAEQAQTPEERAALLTFVVVGAGPTGVELAGQIAILARKILKKEHRSFDPREARVVLLDAAPSVLPPFPEKLRRHAEKDLRKLGVDVELGAMAVGIDADGIDVRDEAGERRVPSRTVLWAAGVQASPLAAMLAEASGTSTDRAGRLLVRHDLTLPVHPEVFAIGDMVARPGVPGVAQAAIQEGRHVGKVIAARIGEQPEPPAFRYKDKGTMATIGRTHAVANVFGMKLTGLLAFYIWGFVHIAYLVGWGNRFEAVARWMWTIVARNRRERLISQTSLDSSARAAPAPERVRVHA</sequence>
<dbReference type="Gene3D" id="3.50.50.100">
    <property type="match status" value="1"/>
</dbReference>
<reference evidence="10 11" key="1">
    <citation type="submission" date="2020-08" db="EMBL/GenBank/DDBJ databases">
        <title>Genomic Encyclopedia of Archaeal and Bacterial Type Strains, Phase II (KMG-II): from individual species to whole genera.</title>
        <authorList>
            <person name="Goeker M."/>
        </authorList>
    </citation>
    <scope>NUCLEOTIDE SEQUENCE [LARGE SCALE GENOMIC DNA]</scope>
    <source>
        <strain evidence="10 11">DSM 23288</strain>
    </source>
</reference>
<gene>
    <name evidence="10" type="ORF">BDZ31_000307</name>
</gene>
<evidence type="ECO:0000256" key="3">
    <source>
        <dbReference type="ARBA" id="ARBA00022630"/>
    </source>
</evidence>
<dbReference type="AlphaFoldDB" id="A0A840I9C4"/>
<comment type="catalytic activity">
    <reaction evidence="7">
        <text>a quinone + NADH + H(+) = a quinol + NAD(+)</text>
        <dbReference type="Rhea" id="RHEA:46160"/>
        <dbReference type="ChEBI" id="CHEBI:15378"/>
        <dbReference type="ChEBI" id="CHEBI:24646"/>
        <dbReference type="ChEBI" id="CHEBI:57540"/>
        <dbReference type="ChEBI" id="CHEBI:57945"/>
        <dbReference type="ChEBI" id="CHEBI:132124"/>
        <dbReference type="EC" id="1.6.5.9"/>
    </reaction>
</comment>
<feature type="transmembrane region" description="Helical" evidence="8">
    <location>
        <begin position="382"/>
        <end position="403"/>
    </location>
</feature>
<accession>A0A840I9C4</accession>
<comment type="caution">
    <text evidence="10">The sequence shown here is derived from an EMBL/GenBank/DDBJ whole genome shotgun (WGS) entry which is preliminary data.</text>
</comment>
<name>A0A840I9C4_9ACTN</name>
<keyword evidence="5 10" id="KW-0560">Oxidoreductase</keyword>
<keyword evidence="8" id="KW-1133">Transmembrane helix</keyword>
<dbReference type="PRINTS" id="PR00411">
    <property type="entry name" value="PNDRDTASEI"/>
</dbReference>
<evidence type="ECO:0000313" key="11">
    <source>
        <dbReference type="Proteomes" id="UP000585272"/>
    </source>
</evidence>
<dbReference type="InterPro" id="IPR036188">
    <property type="entry name" value="FAD/NAD-bd_sf"/>
</dbReference>
<protein>
    <recommendedName>
        <fullName evidence="2">NADH:ubiquinone reductase (non-electrogenic)</fullName>
        <ecNumber evidence="2">1.6.5.9</ecNumber>
    </recommendedName>
</protein>
<dbReference type="EMBL" id="JACHNU010000001">
    <property type="protein sequence ID" value="MBB4660734.1"/>
    <property type="molecule type" value="Genomic_DNA"/>
</dbReference>
<keyword evidence="6" id="KW-0520">NAD</keyword>
<dbReference type="Proteomes" id="UP000585272">
    <property type="component" value="Unassembled WGS sequence"/>
</dbReference>
<dbReference type="GO" id="GO:0050136">
    <property type="term" value="F:NADH dehydrogenase (quinone) (non-electrogenic) activity"/>
    <property type="evidence" value="ECO:0007669"/>
    <property type="project" value="UniProtKB-EC"/>
</dbReference>
<evidence type="ECO:0000259" key="9">
    <source>
        <dbReference type="Pfam" id="PF07992"/>
    </source>
</evidence>
<keyword evidence="3" id="KW-0285">Flavoprotein</keyword>
<evidence type="ECO:0000256" key="2">
    <source>
        <dbReference type="ARBA" id="ARBA00012637"/>
    </source>
</evidence>
<dbReference type="Pfam" id="PF07992">
    <property type="entry name" value="Pyr_redox_2"/>
    <property type="match status" value="1"/>
</dbReference>
<evidence type="ECO:0000256" key="1">
    <source>
        <dbReference type="ARBA" id="ARBA00005272"/>
    </source>
</evidence>
<keyword evidence="11" id="KW-1185">Reference proteome</keyword>
<keyword evidence="4" id="KW-0274">FAD</keyword>
<dbReference type="InterPro" id="IPR045024">
    <property type="entry name" value="NDH-2"/>
</dbReference>
<dbReference type="PRINTS" id="PR00368">
    <property type="entry name" value="FADPNR"/>
</dbReference>
<proteinExistence type="inferred from homology"/>
<dbReference type="EC" id="1.6.5.9" evidence="2"/>
<keyword evidence="8" id="KW-0812">Transmembrane</keyword>
<dbReference type="PANTHER" id="PTHR43706:SF47">
    <property type="entry name" value="EXTERNAL NADH-UBIQUINONE OXIDOREDUCTASE 1, MITOCHONDRIAL-RELATED"/>
    <property type="match status" value="1"/>
</dbReference>
<evidence type="ECO:0000256" key="7">
    <source>
        <dbReference type="ARBA" id="ARBA00047599"/>
    </source>
</evidence>
<keyword evidence="8" id="KW-0472">Membrane</keyword>
<evidence type="ECO:0000313" key="10">
    <source>
        <dbReference type="EMBL" id="MBB4660734.1"/>
    </source>
</evidence>
<dbReference type="RefSeq" id="WP_183338307.1">
    <property type="nucleotide sequence ID" value="NZ_JACHNU010000001.1"/>
</dbReference>
<evidence type="ECO:0000256" key="4">
    <source>
        <dbReference type="ARBA" id="ARBA00022827"/>
    </source>
</evidence>